<organism evidence="2 3">
    <name type="scientific">Saccharothrix espanaensis (strain ATCC 51144 / DSM 44229 / JCM 9112 / NBRC 15066 / NRRL 15764)</name>
    <dbReference type="NCBI Taxonomy" id="1179773"/>
    <lineage>
        <taxon>Bacteria</taxon>
        <taxon>Bacillati</taxon>
        <taxon>Actinomycetota</taxon>
        <taxon>Actinomycetes</taxon>
        <taxon>Pseudonocardiales</taxon>
        <taxon>Pseudonocardiaceae</taxon>
        <taxon>Saccharothrix</taxon>
    </lineage>
</organism>
<feature type="transmembrane region" description="Helical" evidence="1">
    <location>
        <begin position="295"/>
        <end position="315"/>
    </location>
</feature>
<dbReference type="InterPro" id="IPR005240">
    <property type="entry name" value="DUF389"/>
</dbReference>
<accession>K0JWI3</accession>
<gene>
    <name evidence="2" type="ordered locus">BN6_25080</name>
</gene>
<feature type="transmembrane region" description="Helical" evidence="1">
    <location>
        <begin position="160"/>
        <end position="181"/>
    </location>
</feature>
<keyword evidence="1" id="KW-1133">Transmembrane helix</keyword>
<dbReference type="AlphaFoldDB" id="K0JWI3"/>
<protein>
    <recommendedName>
        <fullName evidence="4">Hydrophobic protein (TIGR00271 family)</fullName>
    </recommendedName>
</protein>
<dbReference type="EMBL" id="HE804045">
    <property type="protein sequence ID" value="CCH29822.1"/>
    <property type="molecule type" value="Genomic_DNA"/>
</dbReference>
<dbReference type="Proteomes" id="UP000006281">
    <property type="component" value="Chromosome"/>
</dbReference>
<dbReference type="HOGENOM" id="CLU_075569_0_0_11"/>
<dbReference type="STRING" id="1179773.BN6_25080"/>
<proteinExistence type="predicted"/>
<dbReference type="eggNOG" id="COG1808">
    <property type="taxonomic scope" value="Bacteria"/>
</dbReference>
<keyword evidence="1" id="KW-0812">Transmembrane</keyword>
<dbReference type="KEGG" id="sesp:BN6_25080"/>
<dbReference type="PANTHER" id="PTHR20992">
    <property type="entry name" value="AT15442P-RELATED"/>
    <property type="match status" value="1"/>
</dbReference>
<keyword evidence="3" id="KW-1185">Reference proteome</keyword>
<dbReference type="PATRIC" id="fig|1179773.3.peg.2512"/>
<reference evidence="2 3" key="1">
    <citation type="journal article" date="2012" name="BMC Genomics">
        <title>Complete genome sequence of Saccharothrix espanaensis DSM 44229T and comparison to the other completely sequenced Pseudonocardiaceae.</title>
        <authorList>
            <person name="Strobel T."/>
            <person name="Al-Dilaimi A."/>
            <person name="Blom J."/>
            <person name="Gessner A."/>
            <person name="Kalinowski J."/>
            <person name="Luzhetska M."/>
            <person name="Puhler A."/>
            <person name="Szczepanowski R."/>
            <person name="Bechthold A."/>
            <person name="Ruckert C."/>
        </authorList>
    </citation>
    <scope>NUCLEOTIDE SEQUENCE [LARGE SCALE GENOMIC DNA]</scope>
    <source>
        <strain evidence="3">ATCC 51144 / DSM 44229 / JCM 9112 / NBRC 15066 / NRRL 15764</strain>
    </source>
</reference>
<feature type="transmembrane region" description="Helical" evidence="1">
    <location>
        <begin position="133"/>
        <end position="154"/>
    </location>
</feature>
<keyword evidence="1" id="KW-0472">Membrane</keyword>
<name>K0JWI3_SACES</name>
<evidence type="ECO:0000256" key="1">
    <source>
        <dbReference type="SAM" id="Phobius"/>
    </source>
</evidence>
<evidence type="ECO:0000313" key="3">
    <source>
        <dbReference type="Proteomes" id="UP000006281"/>
    </source>
</evidence>
<evidence type="ECO:0000313" key="2">
    <source>
        <dbReference type="EMBL" id="CCH29822.1"/>
    </source>
</evidence>
<feature type="transmembrane region" description="Helical" evidence="1">
    <location>
        <begin position="193"/>
        <end position="212"/>
    </location>
</feature>
<feature type="transmembrane region" description="Helical" evidence="1">
    <location>
        <begin position="232"/>
        <end position="253"/>
    </location>
</feature>
<feature type="transmembrane region" description="Helical" evidence="1">
    <location>
        <begin position="260"/>
        <end position="283"/>
    </location>
</feature>
<evidence type="ECO:0008006" key="4">
    <source>
        <dbReference type="Google" id="ProtNLM"/>
    </source>
</evidence>
<dbReference type="Pfam" id="PF04087">
    <property type="entry name" value="DUF389"/>
    <property type="match status" value="1"/>
</dbReference>
<sequence length="332" mass="33866">MRSGLLVSGRRGGSGRVVGMLHLRVVCPVDATDEVLAVLKAHPGVTHVALFPGAAIEPAGDVVAADLAREATDEVLSALCGLGIDHTGGVTLEQIDTALSDAADRAEEAAPGEAADAVVWEELLSRTGEESRLNATFLAFLTIACLLAAVGVVTNSPVTIVGAMVVGPEFGPLAAIAVGIVLRRWDLVRRAGLALAVGFPLAMLVTFGGAVLGSYSGLFDRTMVLSAHQVDFVFQVGPFSLIVALLAGAAGMLSMTSAKSAALVGVFISVTTVPAAGYAAIAAVLGEWAICGMSVLQLVVNLVGIVVAAAVVLALRNRRSRTRDLGRPLSNG</sequence>
<dbReference type="PANTHER" id="PTHR20992:SF9">
    <property type="entry name" value="AT15442P-RELATED"/>
    <property type="match status" value="1"/>
</dbReference>